<protein>
    <submittedName>
        <fullName evidence="1">Uncharacterized protein</fullName>
    </submittedName>
</protein>
<sequence length="143" mass="15500">MTFVRSLIFSLSTAFFLCHLVFAQNYTAGPGPCHPYPGADPHDCLALISENLDDDHTVVSCINNRATITKGACSIVTTCNSTSTGEPNSPEDVVIPYDAVRRALVAIGSCALKEYGSISGYYITEQGVKTCYLYPGRESYCRL</sequence>
<keyword evidence="2" id="KW-1185">Reference proteome</keyword>
<dbReference type="EMBL" id="JAFIQS020000004">
    <property type="protein sequence ID" value="KAH9482099.1"/>
    <property type="molecule type" value="Genomic_DNA"/>
</dbReference>
<comment type="caution">
    <text evidence="1">The sequence shown here is derived from an EMBL/GenBank/DDBJ whole genome shotgun (WGS) entry which is preliminary data.</text>
</comment>
<dbReference type="Proteomes" id="UP000664032">
    <property type="component" value="Unassembled WGS sequence"/>
</dbReference>
<evidence type="ECO:0000313" key="2">
    <source>
        <dbReference type="Proteomes" id="UP000664032"/>
    </source>
</evidence>
<proteinExistence type="predicted"/>
<organism evidence="1 2">
    <name type="scientific">Psilocybe cubensis</name>
    <name type="common">Psychedelic mushroom</name>
    <name type="synonym">Stropharia cubensis</name>
    <dbReference type="NCBI Taxonomy" id="181762"/>
    <lineage>
        <taxon>Eukaryota</taxon>
        <taxon>Fungi</taxon>
        <taxon>Dikarya</taxon>
        <taxon>Basidiomycota</taxon>
        <taxon>Agaricomycotina</taxon>
        <taxon>Agaricomycetes</taxon>
        <taxon>Agaricomycetidae</taxon>
        <taxon>Agaricales</taxon>
        <taxon>Agaricineae</taxon>
        <taxon>Strophariaceae</taxon>
        <taxon>Psilocybe</taxon>
    </lineage>
</organism>
<gene>
    <name evidence="1" type="ORF">JR316_0004194</name>
</gene>
<name>A0ACB8H311_PSICU</name>
<accession>A0ACB8H311</accession>
<reference evidence="1" key="1">
    <citation type="submission" date="2021-10" db="EMBL/GenBank/DDBJ databases">
        <title>Psilocybe cubensis genome.</title>
        <authorList>
            <person name="Mckernan K.J."/>
            <person name="Crawford S."/>
            <person name="Trippe A."/>
            <person name="Kane L.T."/>
            <person name="Mclaughlin S."/>
        </authorList>
    </citation>
    <scope>NUCLEOTIDE SEQUENCE</scope>
    <source>
        <strain evidence="1">MGC-MH-2018</strain>
    </source>
</reference>
<evidence type="ECO:0000313" key="1">
    <source>
        <dbReference type="EMBL" id="KAH9482099.1"/>
    </source>
</evidence>